<proteinExistence type="predicted"/>
<accession>A0ACB9JJ42</accession>
<name>A0ACB9JJ42_9ASTR</name>
<evidence type="ECO:0000313" key="2">
    <source>
        <dbReference type="Proteomes" id="UP001056120"/>
    </source>
</evidence>
<keyword evidence="2" id="KW-1185">Reference proteome</keyword>
<comment type="caution">
    <text evidence="1">The sequence shown here is derived from an EMBL/GenBank/DDBJ whole genome shotgun (WGS) entry which is preliminary data.</text>
</comment>
<dbReference type="EMBL" id="CM042021">
    <property type="protein sequence ID" value="KAI3819775.1"/>
    <property type="molecule type" value="Genomic_DNA"/>
</dbReference>
<gene>
    <name evidence="1" type="ORF">L1987_13625</name>
</gene>
<reference evidence="2" key="1">
    <citation type="journal article" date="2022" name="Mol. Ecol. Resour.">
        <title>The genomes of chicory, endive, great burdock and yacon provide insights into Asteraceae palaeo-polyploidization history and plant inulin production.</title>
        <authorList>
            <person name="Fan W."/>
            <person name="Wang S."/>
            <person name="Wang H."/>
            <person name="Wang A."/>
            <person name="Jiang F."/>
            <person name="Liu H."/>
            <person name="Zhao H."/>
            <person name="Xu D."/>
            <person name="Zhang Y."/>
        </authorList>
    </citation>
    <scope>NUCLEOTIDE SEQUENCE [LARGE SCALE GENOMIC DNA]</scope>
    <source>
        <strain evidence="2">cv. Yunnan</strain>
    </source>
</reference>
<evidence type="ECO:0000313" key="1">
    <source>
        <dbReference type="EMBL" id="KAI3819775.1"/>
    </source>
</evidence>
<dbReference type="Proteomes" id="UP001056120">
    <property type="component" value="Linkage Group LG04"/>
</dbReference>
<reference evidence="1 2" key="2">
    <citation type="journal article" date="2022" name="Mol. Ecol. Resour.">
        <title>The genomes of chicory, endive, great burdock and yacon provide insights into Asteraceae paleo-polyploidization history and plant inulin production.</title>
        <authorList>
            <person name="Fan W."/>
            <person name="Wang S."/>
            <person name="Wang H."/>
            <person name="Wang A."/>
            <person name="Jiang F."/>
            <person name="Liu H."/>
            <person name="Zhao H."/>
            <person name="Xu D."/>
            <person name="Zhang Y."/>
        </authorList>
    </citation>
    <scope>NUCLEOTIDE SEQUENCE [LARGE SCALE GENOMIC DNA]</scope>
    <source>
        <strain evidence="2">cv. Yunnan</strain>
        <tissue evidence="1">Leaves</tissue>
    </source>
</reference>
<sequence length="99" mass="11531">MDTHKNPNLQTTGHRHHHLKTTTTPPQAMEESGRERLKKHRVEMAGRVWIPDIWGQEDLLKEWKDCTVFDSSLKNKSIMSARTALVQEARSTVRIQNRC</sequence>
<organism evidence="1 2">
    <name type="scientific">Smallanthus sonchifolius</name>
    <dbReference type="NCBI Taxonomy" id="185202"/>
    <lineage>
        <taxon>Eukaryota</taxon>
        <taxon>Viridiplantae</taxon>
        <taxon>Streptophyta</taxon>
        <taxon>Embryophyta</taxon>
        <taxon>Tracheophyta</taxon>
        <taxon>Spermatophyta</taxon>
        <taxon>Magnoliopsida</taxon>
        <taxon>eudicotyledons</taxon>
        <taxon>Gunneridae</taxon>
        <taxon>Pentapetalae</taxon>
        <taxon>asterids</taxon>
        <taxon>campanulids</taxon>
        <taxon>Asterales</taxon>
        <taxon>Asteraceae</taxon>
        <taxon>Asteroideae</taxon>
        <taxon>Heliantheae alliance</taxon>
        <taxon>Millerieae</taxon>
        <taxon>Smallanthus</taxon>
    </lineage>
</organism>
<protein>
    <submittedName>
        <fullName evidence="1">Uncharacterized protein</fullName>
    </submittedName>
</protein>